<keyword evidence="1" id="KW-0812">Transmembrane</keyword>
<evidence type="ECO:0000256" key="1">
    <source>
        <dbReference type="SAM" id="Phobius"/>
    </source>
</evidence>
<gene>
    <name evidence="2" type="ORF">C8N45_101960</name>
</gene>
<proteinExistence type="predicted"/>
<keyword evidence="1" id="KW-0472">Membrane</keyword>
<sequence length="41" mass="4785">METLISGYRGFRTLLRLNIDWLRFAVILMIALYSGSYVMLS</sequence>
<dbReference type="RefSeq" id="WP_258793096.1">
    <property type="nucleotide sequence ID" value="NZ_QBUD01000001.1"/>
</dbReference>
<dbReference type="Proteomes" id="UP000244523">
    <property type="component" value="Unassembled WGS sequence"/>
</dbReference>
<keyword evidence="1" id="KW-1133">Transmembrane helix</keyword>
<evidence type="ECO:0000313" key="2">
    <source>
        <dbReference type="EMBL" id="PUB19362.1"/>
    </source>
</evidence>
<protein>
    <submittedName>
        <fullName evidence="2">Uncharacterized protein</fullName>
    </submittedName>
</protein>
<name>A0A2T6KS30_9RHOB</name>
<accession>A0A2T6KS30</accession>
<evidence type="ECO:0000313" key="3">
    <source>
        <dbReference type="Proteomes" id="UP000244523"/>
    </source>
</evidence>
<keyword evidence="3" id="KW-1185">Reference proteome</keyword>
<dbReference type="AlphaFoldDB" id="A0A2T6KS30"/>
<dbReference type="EMBL" id="QBUD01000001">
    <property type="protein sequence ID" value="PUB19362.1"/>
    <property type="molecule type" value="Genomic_DNA"/>
</dbReference>
<comment type="caution">
    <text evidence="2">The sequence shown here is derived from an EMBL/GenBank/DDBJ whole genome shotgun (WGS) entry which is preliminary data.</text>
</comment>
<organism evidence="2 3">
    <name type="scientific">Yoonia sediminilitoris</name>
    <dbReference type="NCBI Taxonomy" id="1286148"/>
    <lineage>
        <taxon>Bacteria</taxon>
        <taxon>Pseudomonadati</taxon>
        <taxon>Pseudomonadota</taxon>
        <taxon>Alphaproteobacteria</taxon>
        <taxon>Rhodobacterales</taxon>
        <taxon>Paracoccaceae</taxon>
        <taxon>Yoonia</taxon>
    </lineage>
</organism>
<reference evidence="2 3" key="1">
    <citation type="submission" date="2018-04" db="EMBL/GenBank/DDBJ databases">
        <title>Genomic Encyclopedia of Archaeal and Bacterial Type Strains, Phase II (KMG-II): from individual species to whole genera.</title>
        <authorList>
            <person name="Goeker M."/>
        </authorList>
    </citation>
    <scope>NUCLEOTIDE SEQUENCE [LARGE SCALE GENOMIC DNA]</scope>
    <source>
        <strain evidence="2 3">DSM 29955</strain>
    </source>
</reference>
<feature type="transmembrane region" description="Helical" evidence="1">
    <location>
        <begin position="21"/>
        <end position="40"/>
    </location>
</feature>